<feature type="coiled-coil region" evidence="1">
    <location>
        <begin position="15"/>
        <end position="91"/>
    </location>
</feature>
<accession>A0A0C1UPV3</accession>
<evidence type="ECO:0000256" key="1">
    <source>
        <dbReference type="SAM" id="Coils"/>
    </source>
</evidence>
<evidence type="ECO:0000256" key="2">
    <source>
        <dbReference type="SAM" id="Phobius"/>
    </source>
</evidence>
<keyword evidence="2" id="KW-0812">Transmembrane</keyword>
<keyword evidence="5" id="KW-1185">Reference proteome</keyword>
<dbReference type="AlphaFoldDB" id="A0A0C1UPV3"/>
<dbReference type="STRING" id="1202785.A946_10800"/>
<dbReference type="KEGG" id="mkc:kam1_167"/>
<proteinExistence type="predicted"/>
<feature type="transmembrane region" description="Helical" evidence="2">
    <location>
        <begin position="171"/>
        <end position="190"/>
    </location>
</feature>
<dbReference type="Proteomes" id="UP000315925">
    <property type="component" value="Chromosome"/>
</dbReference>
<evidence type="ECO:0000313" key="3">
    <source>
        <dbReference type="EMBL" id="KIE57808.1"/>
    </source>
</evidence>
<protein>
    <submittedName>
        <fullName evidence="4">Uncharacterized protein</fullName>
    </submittedName>
</protein>
<dbReference type="OrthoDB" id="193288at2"/>
<evidence type="ECO:0000313" key="4">
    <source>
        <dbReference type="EMBL" id="QDQ41424.1"/>
    </source>
</evidence>
<dbReference type="Proteomes" id="UP000031594">
    <property type="component" value="Unassembled WGS sequence"/>
</dbReference>
<evidence type="ECO:0000313" key="5">
    <source>
        <dbReference type="Proteomes" id="UP000031594"/>
    </source>
</evidence>
<reference evidence="3 5" key="1">
    <citation type="submission" date="2014-08" db="EMBL/GenBank/DDBJ databases">
        <title>Methylacidiphilum kamchatkense strain Kam1 draft genome sequence.</title>
        <authorList>
            <person name="Birkeland N.-K."/>
            <person name="Erikstad H.A."/>
        </authorList>
    </citation>
    <scope>NUCLEOTIDE SEQUENCE [LARGE SCALE GENOMIC DNA]</scope>
    <source>
        <strain evidence="3 5">Kam1</strain>
    </source>
</reference>
<keyword evidence="2" id="KW-0472">Membrane</keyword>
<sequence length="192" mass="22487">MEGTVNDDSENRFSIDDLNIKVQQAQEILLDLERRKEEIERQKKQLEELRQKQRTFEEDHRTAVDLLTRGLVLLERQAGELKRQLEEIESIHSQFSDQLKAIESIQPASWDPMNLEDELNKALVTVEQAKTIYAQYRDKVGSVNERLAIEEEVEEEEEVPFRFWNKVMSGFAYSLPLILVLSAGMVIWILKK</sequence>
<dbReference type="EMBL" id="CP037899">
    <property type="protein sequence ID" value="QDQ41424.1"/>
    <property type="molecule type" value="Genomic_DNA"/>
</dbReference>
<keyword evidence="2" id="KW-1133">Transmembrane helix</keyword>
<keyword evidence="1" id="KW-0175">Coiled coil</keyword>
<organism evidence="4 6">
    <name type="scientific">Methylacidiphilum kamchatkense Kam1</name>
    <dbReference type="NCBI Taxonomy" id="1202785"/>
    <lineage>
        <taxon>Bacteria</taxon>
        <taxon>Pseudomonadati</taxon>
        <taxon>Verrucomicrobiota</taxon>
        <taxon>Methylacidiphilae</taxon>
        <taxon>Methylacidiphilales</taxon>
        <taxon>Methylacidiphilaceae</taxon>
        <taxon>Methylacidiphilum (ex Ratnadevi et al. 2023)</taxon>
    </lineage>
</organism>
<dbReference type="EMBL" id="JQNX01000010">
    <property type="protein sequence ID" value="KIE57808.1"/>
    <property type="molecule type" value="Genomic_DNA"/>
</dbReference>
<name>A0A0C1UPV3_9BACT</name>
<evidence type="ECO:0000313" key="6">
    <source>
        <dbReference type="Proteomes" id="UP000315925"/>
    </source>
</evidence>
<reference evidence="4" key="2">
    <citation type="journal article" date="2019" name="BMC Genomics">
        <title>Complete genome sequence analysis of the thermoacidophilic verrucomicrobial methanotroph 'Candidatus Methylacidiphilum kamchatkense' strain Kam1 and comparison with its closest relatives.</title>
        <authorList>
            <person name="Kruse T."/>
            <person name="Ratnadevi C.M."/>
            <person name="Erikstad H.A."/>
            <person name="Birkeland N.K."/>
        </authorList>
    </citation>
    <scope>NUCLEOTIDE SEQUENCE</scope>
    <source>
        <strain evidence="4">Kam1</strain>
    </source>
</reference>
<reference evidence="6" key="3">
    <citation type="submission" date="2019-03" db="EMBL/GenBank/DDBJ databases">
        <title>Complete genome of Methylacidiphilum kamchatkense Kam1.</title>
        <authorList>
            <person name="Kruse T."/>
            <person name="Murarilal Ratnadevi C."/>
            <person name="Erikstad H.-A."/>
            <person name="Birkeland N.-K."/>
        </authorList>
    </citation>
    <scope>NUCLEOTIDE SEQUENCE [LARGE SCALE GENOMIC DNA]</scope>
    <source>
        <strain evidence="6">kam1</strain>
    </source>
</reference>
<gene>
    <name evidence="3" type="ORF">A946_10800</name>
    <name evidence="4" type="ORF">kam1_167</name>
</gene>